<evidence type="ECO:0000313" key="2">
    <source>
        <dbReference type="Proteomes" id="UP000008631"/>
    </source>
</evidence>
<dbReference type="PANTHER" id="PTHR41700:SF1">
    <property type="entry name" value="N-ACETYLTRANSFERASE DOMAIN-CONTAINING PROTEIN"/>
    <property type="match status" value="1"/>
</dbReference>
<dbReference type="SUPFAM" id="SSF55729">
    <property type="entry name" value="Acyl-CoA N-acyltransferases (Nat)"/>
    <property type="match status" value="1"/>
</dbReference>
<dbReference type="KEGG" id="ipa:Isop_1914"/>
<dbReference type="PANTHER" id="PTHR41700">
    <property type="entry name" value="GCN5-RELATED N-ACETYLTRANSFERASE"/>
    <property type="match status" value="1"/>
</dbReference>
<sequence>MTTDTPLPRPPWIIRPAQTIADFHACREAQRRAWKLPEDGAGLLVPIATLVGVQHHGGLVLGAFLPDGSAAGVSFAFPARIEGEWGLYSQLTGVVPDYQSQGLGRQLKRFQFDFARRQGLSKVAWAFDPLQTGNARFNLTTLGATARRYLVDMYGPRYDPLTGGAPTDRLIAVWSDSDRPDPTSMPTWDELDDPTRVRPLVGFAPDGSKGHPDPIVFDFQQLLIPRNQNPLWLSLAVPGRVSDLRRDDPERAFRWLSAVRAGFIAAFQEGWRAVGFVSQPQGDGRGCYLLTHPARCCESPATFD</sequence>
<gene>
    <name evidence="1" type="ordered locus">Isop_1914</name>
</gene>
<dbReference type="OrthoDB" id="9797990at2"/>
<dbReference type="EMBL" id="CP002353">
    <property type="protein sequence ID" value="ADV62494.1"/>
    <property type="molecule type" value="Genomic_DNA"/>
</dbReference>
<dbReference type="InterPro" id="IPR038764">
    <property type="entry name" value="GNAT_N_AcTrfase_prd"/>
</dbReference>
<accession>E8R2J4</accession>
<proteinExistence type="predicted"/>
<organism evidence="1 2">
    <name type="scientific">Isosphaera pallida (strain ATCC 43644 / DSM 9630 / IS1B)</name>
    <dbReference type="NCBI Taxonomy" id="575540"/>
    <lineage>
        <taxon>Bacteria</taxon>
        <taxon>Pseudomonadati</taxon>
        <taxon>Planctomycetota</taxon>
        <taxon>Planctomycetia</taxon>
        <taxon>Isosphaerales</taxon>
        <taxon>Isosphaeraceae</taxon>
        <taxon>Isosphaera</taxon>
    </lineage>
</organism>
<dbReference type="CDD" id="cd04301">
    <property type="entry name" value="NAT_SF"/>
    <property type="match status" value="1"/>
</dbReference>
<dbReference type="HOGENOM" id="CLU_061573_1_0_0"/>
<dbReference type="InParanoid" id="E8R2J4"/>
<reference key="1">
    <citation type="submission" date="2010-11" db="EMBL/GenBank/DDBJ databases">
        <title>The complete sequence of chromosome of Isophaera pallida ATCC 43644.</title>
        <authorList>
            <consortium name="US DOE Joint Genome Institute (JGI-PGF)"/>
            <person name="Lucas S."/>
            <person name="Copeland A."/>
            <person name="Lapidus A."/>
            <person name="Bruce D."/>
            <person name="Goodwin L."/>
            <person name="Pitluck S."/>
            <person name="Kyrpides N."/>
            <person name="Mavromatis K."/>
            <person name="Pagani I."/>
            <person name="Ivanova N."/>
            <person name="Saunders E."/>
            <person name="Brettin T."/>
            <person name="Detter J.C."/>
            <person name="Han C."/>
            <person name="Tapia R."/>
            <person name="Land M."/>
            <person name="Hauser L."/>
            <person name="Markowitz V."/>
            <person name="Cheng J.-F."/>
            <person name="Hugenholtz P."/>
            <person name="Woyke T."/>
            <person name="Wu D."/>
            <person name="Eisen J.A."/>
        </authorList>
    </citation>
    <scope>NUCLEOTIDE SEQUENCE</scope>
    <source>
        <strain>ATCC 43644</strain>
    </source>
</reference>
<evidence type="ECO:0008006" key="3">
    <source>
        <dbReference type="Google" id="ProtNLM"/>
    </source>
</evidence>
<dbReference type="AlphaFoldDB" id="E8R2J4"/>
<keyword evidence="2" id="KW-1185">Reference proteome</keyword>
<dbReference type="InterPro" id="IPR016181">
    <property type="entry name" value="Acyl_CoA_acyltransferase"/>
</dbReference>
<dbReference type="Gene3D" id="3.40.630.30">
    <property type="match status" value="1"/>
</dbReference>
<protein>
    <recommendedName>
        <fullName evidence="3">N-acetyltransferase domain-containing protein</fullName>
    </recommendedName>
</protein>
<dbReference type="STRING" id="575540.Isop_1914"/>
<dbReference type="Proteomes" id="UP000008631">
    <property type="component" value="Chromosome"/>
</dbReference>
<dbReference type="RefSeq" id="WP_013564782.1">
    <property type="nucleotide sequence ID" value="NC_014962.1"/>
</dbReference>
<evidence type="ECO:0000313" key="1">
    <source>
        <dbReference type="EMBL" id="ADV62494.1"/>
    </source>
</evidence>
<reference evidence="1 2" key="2">
    <citation type="journal article" date="2011" name="Stand. Genomic Sci.">
        <title>Complete genome sequence of Isosphaera pallida type strain (IS1B).</title>
        <authorList>
            <consortium name="US DOE Joint Genome Institute (JGI-PGF)"/>
            <person name="Goker M."/>
            <person name="Cleland D."/>
            <person name="Saunders E."/>
            <person name="Lapidus A."/>
            <person name="Nolan M."/>
            <person name="Lucas S."/>
            <person name="Hammon N."/>
            <person name="Deshpande S."/>
            <person name="Cheng J.F."/>
            <person name="Tapia R."/>
            <person name="Han C."/>
            <person name="Goodwin L."/>
            <person name="Pitluck S."/>
            <person name="Liolios K."/>
            <person name="Pagani I."/>
            <person name="Ivanova N."/>
            <person name="Mavromatis K."/>
            <person name="Pati A."/>
            <person name="Chen A."/>
            <person name="Palaniappan K."/>
            <person name="Land M."/>
            <person name="Hauser L."/>
            <person name="Chang Y.J."/>
            <person name="Jeffries C.D."/>
            <person name="Detter J.C."/>
            <person name="Beck B."/>
            <person name="Woyke T."/>
            <person name="Bristow J."/>
            <person name="Eisen J.A."/>
            <person name="Markowitz V."/>
            <person name="Hugenholtz P."/>
            <person name="Kyrpides N.C."/>
            <person name="Klenk H.P."/>
        </authorList>
    </citation>
    <scope>NUCLEOTIDE SEQUENCE [LARGE SCALE GENOMIC DNA]</scope>
    <source>
        <strain evidence="2">ATCC 43644 / DSM 9630 / IS1B</strain>
    </source>
</reference>
<name>E8R2J4_ISOPI</name>
<dbReference type="eggNOG" id="COG3375">
    <property type="taxonomic scope" value="Bacteria"/>
</dbReference>